<feature type="domain" description="AHC1 N-terminal" evidence="4">
    <location>
        <begin position="106"/>
        <end position="185"/>
    </location>
</feature>
<dbReference type="Pfam" id="PF25911">
    <property type="entry name" value="AHC1_C"/>
    <property type="match status" value="1"/>
</dbReference>
<dbReference type="HOGENOM" id="CLU_036203_0_0_1"/>
<feature type="compositionally biased region" description="Basic residues" evidence="2">
    <location>
        <begin position="543"/>
        <end position="556"/>
    </location>
</feature>
<feature type="compositionally biased region" description="Polar residues" evidence="2">
    <location>
        <begin position="12"/>
        <end position="26"/>
    </location>
</feature>
<feature type="region of interest" description="Disordered" evidence="2">
    <location>
        <begin position="395"/>
        <end position="424"/>
    </location>
</feature>
<dbReference type="RefSeq" id="XP_003647151.1">
    <property type="nucleotide sequence ID" value="XM_003647103.1"/>
</dbReference>
<evidence type="ECO:0000259" key="5">
    <source>
        <dbReference type="Pfam" id="PF25911"/>
    </source>
</evidence>
<dbReference type="InterPro" id="IPR058707">
    <property type="entry name" value="AHC1_N"/>
</dbReference>
<proteinExistence type="predicted"/>
<dbReference type="InterPro" id="IPR058708">
    <property type="entry name" value="AHC1_C"/>
</dbReference>
<dbReference type="KEGG" id="erc:Ecym_5597"/>
<feature type="region of interest" description="Disordered" evidence="2">
    <location>
        <begin position="1"/>
        <end position="26"/>
    </location>
</feature>
<dbReference type="FunCoup" id="I6NE42">
    <property type="interactions" value="242"/>
</dbReference>
<dbReference type="eggNOG" id="ENOG502QWTP">
    <property type="taxonomic scope" value="Eukaryota"/>
</dbReference>
<dbReference type="InParanoid" id="I6NE42"/>
<dbReference type="GeneID" id="11468702"/>
<organism evidence="6 7">
    <name type="scientific">Eremothecium cymbalariae (strain CBS 270.75 / DBVPG 7215 / KCTC 17166 / NRRL Y-17582)</name>
    <name type="common">Yeast</name>
    <dbReference type="NCBI Taxonomy" id="931890"/>
    <lineage>
        <taxon>Eukaryota</taxon>
        <taxon>Fungi</taxon>
        <taxon>Dikarya</taxon>
        <taxon>Ascomycota</taxon>
        <taxon>Saccharomycotina</taxon>
        <taxon>Saccharomycetes</taxon>
        <taxon>Saccharomycetales</taxon>
        <taxon>Saccharomycetaceae</taxon>
        <taxon>Eremothecium</taxon>
    </lineage>
</organism>
<dbReference type="EMBL" id="CP002501">
    <property type="protein sequence ID" value="AET40334.1"/>
    <property type="molecule type" value="Genomic_DNA"/>
</dbReference>
<keyword evidence="1" id="KW-0175">Coiled coil</keyword>
<accession>I6NE42</accession>
<evidence type="ECO:0008006" key="8">
    <source>
        <dbReference type="Google" id="ProtNLM"/>
    </source>
</evidence>
<protein>
    <recommendedName>
        <fullName evidence="8">Protein AHC1</fullName>
    </recommendedName>
</protein>
<dbReference type="OrthoDB" id="5355528at2759"/>
<feature type="domain" description="AHC1 C-terminal" evidence="5">
    <location>
        <begin position="432"/>
        <end position="456"/>
    </location>
</feature>
<evidence type="ECO:0000256" key="1">
    <source>
        <dbReference type="SAM" id="Coils"/>
    </source>
</evidence>
<dbReference type="GO" id="GO:1990414">
    <property type="term" value="P:replication-born double-strand break repair via sister chromatid exchange"/>
    <property type="evidence" value="ECO:0007669"/>
    <property type="project" value="EnsemblFungi"/>
</dbReference>
<feature type="compositionally biased region" description="Polar residues" evidence="2">
    <location>
        <begin position="409"/>
        <end position="420"/>
    </location>
</feature>
<gene>
    <name evidence="6" type="ordered locus">Ecym_5597</name>
</gene>
<reference evidence="6 7" key="1">
    <citation type="journal article" date="2011" name="G3 (Bethesda)">
        <title>Genome evolution in the Eremothecium clade of the Saccharomyces complex revealed by comparative genomics.</title>
        <authorList>
            <person name="Wendland J."/>
            <person name="Walther A."/>
        </authorList>
    </citation>
    <scope>NUCLEOTIDE SEQUENCE [LARGE SCALE GENOMIC DNA]</scope>
    <source>
        <strain evidence="7">CBS 270.75 / DBVPG 7215 / KCTC 17166 / NRRL Y-17582</strain>
    </source>
</reference>
<feature type="coiled-coil region" evidence="1">
    <location>
        <begin position="125"/>
        <end position="159"/>
    </location>
</feature>
<dbReference type="InterPro" id="IPR058706">
    <property type="entry name" value="zf-C2H2_AHC1-like"/>
</dbReference>
<dbReference type="AlphaFoldDB" id="I6NE42"/>
<keyword evidence="7" id="KW-1185">Reference proteome</keyword>
<evidence type="ECO:0000259" key="3">
    <source>
        <dbReference type="Pfam" id="PF25909"/>
    </source>
</evidence>
<dbReference type="Proteomes" id="UP000006790">
    <property type="component" value="Chromosome 5"/>
</dbReference>
<dbReference type="STRING" id="931890.I6NE42"/>
<sequence length="556" mass="62734">MTLMVTLRNKPRTTSRGQNSVPDQDCQTESINGIAEGTADDLVSSPQVFFMDSEDIQVGSNHVTNTQLPAYYQVATPKSPHELSLTEDDEHALHLNHSAVGHPHNHRESEETERMKYVVAKKEIMQQLNLQILIKHKEMDDLESESKRLEAQMKVLKTLHDDKELLEKVDQFQLRKAEKKGEELNMKRRFQELGSFQYPTTAPANTSGEFYYHTRSKSTHSISGNSSKLRPANENVIGMRVLGGKTLHDGEQNGNGTFSNFQNSNPFAPQYFNQHHRRNYSTNCISSNSGVVGKAGNGDAIFRRLDGLLIIITCCKCGKSGFTSAQGIVNHSRLKHSKSYSSQPLAVLNNQFILPEDQQNKIVVDKFRELDLDPSKNYLPNPLGISQIAASSTGSSTTIASSNKRDTSPTHILSSVSPTDLQPPAEFRSTKHLEKMYGKKDFQDIVDYVKEAKNDLDIILKIGSDMEEDSSNQQHHSEEQSEILSQHNSQDQEQTFKFKRKASTRMDKDMKESMKPAEKKARPDAVALVELPEEEKRSSHYNLRAKSKLKSFSRRE</sequence>
<evidence type="ECO:0000313" key="7">
    <source>
        <dbReference type="Proteomes" id="UP000006790"/>
    </source>
</evidence>
<evidence type="ECO:0000256" key="2">
    <source>
        <dbReference type="SAM" id="MobiDB-lite"/>
    </source>
</evidence>
<dbReference type="Pfam" id="PF25910">
    <property type="entry name" value="AHC1_N"/>
    <property type="match status" value="1"/>
</dbReference>
<dbReference type="GO" id="GO:0140671">
    <property type="term" value="C:ADA complex"/>
    <property type="evidence" value="ECO:0007669"/>
    <property type="project" value="EnsemblFungi"/>
</dbReference>
<feature type="domain" description="AHC1-like C2H2 zinc-finger" evidence="3">
    <location>
        <begin position="291"/>
        <end position="384"/>
    </location>
</feature>
<evidence type="ECO:0000259" key="4">
    <source>
        <dbReference type="Pfam" id="PF25910"/>
    </source>
</evidence>
<dbReference type="OMA" id="QHHRRNY"/>
<dbReference type="GO" id="GO:0004402">
    <property type="term" value="F:histone acetyltransferase activity"/>
    <property type="evidence" value="ECO:0007669"/>
    <property type="project" value="EnsemblFungi"/>
</dbReference>
<name>I6NE42_ERECY</name>
<feature type="region of interest" description="Disordered" evidence="2">
    <location>
        <begin position="467"/>
        <end position="556"/>
    </location>
</feature>
<dbReference type="Pfam" id="PF25909">
    <property type="entry name" value="zf-C2H2_AHC1"/>
    <property type="match status" value="1"/>
</dbReference>
<feature type="compositionally biased region" description="Basic and acidic residues" evidence="2">
    <location>
        <begin position="504"/>
        <end position="523"/>
    </location>
</feature>
<evidence type="ECO:0000313" key="6">
    <source>
        <dbReference type="EMBL" id="AET40334.1"/>
    </source>
</evidence>